<reference evidence="1" key="1">
    <citation type="journal article" date="2015" name="Nature">
        <title>Complex archaea that bridge the gap between prokaryotes and eukaryotes.</title>
        <authorList>
            <person name="Spang A."/>
            <person name="Saw J.H."/>
            <person name="Jorgensen S.L."/>
            <person name="Zaremba-Niedzwiedzka K."/>
            <person name="Martijn J."/>
            <person name="Lind A.E."/>
            <person name="van Eijk R."/>
            <person name="Schleper C."/>
            <person name="Guy L."/>
            <person name="Ettema T.J."/>
        </authorList>
    </citation>
    <scope>NUCLEOTIDE SEQUENCE</scope>
</reference>
<dbReference type="EMBL" id="LAZR01005456">
    <property type="protein sequence ID" value="KKM99805.1"/>
    <property type="molecule type" value="Genomic_DNA"/>
</dbReference>
<accession>A0A0F9PFK7</accession>
<evidence type="ECO:0000313" key="1">
    <source>
        <dbReference type="EMBL" id="KKM99805.1"/>
    </source>
</evidence>
<organism evidence="1">
    <name type="scientific">marine sediment metagenome</name>
    <dbReference type="NCBI Taxonomy" id="412755"/>
    <lineage>
        <taxon>unclassified sequences</taxon>
        <taxon>metagenomes</taxon>
        <taxon>ecological metagenomes</taxon>
    </lineage>
</organism>
<comment type="caution">
    <text evidence="1">The sequence shown here is derived from an EMBL/GenBank/DDBJ whole genome shotgun (WGS) entry which is preliminary data.</text>
</comment>
<protein>
    <submittedName>
        <fullName evidence="1">Uncharacterized protein</fullName>
    </submittedName>
</protein>
<gene>
    <name evidence="1" type="ORF">LCGC14_1144220</name>
</gene>
<name>A0A0F9PFK7_9ZZZZ</name>
<dbReference type="AlphaFoldDB" id="A0A0F9PFK7"/>
<proteinExistence type="predicted"/>
<sequence length="67" mass="7909">MNWLRGFFNNIRVTWVGLGESHYNQGYIDGYQEGQEDGHAHGVCKHTHPFQDTFEGTRWTIKKENLR</sequence>